<dbReference type="PANTHER" id="PTHR11986:SF113">
    <property type="entry name" value="SUCCINYLORNITHINE TRANSAMINASE"/>
    <property type="match status" value="1"/>
</dbReference>
<comment type="cofactor">
    <cofactor evidence="4">
        <name>pyridoxal 5'-phosphate</name>
        <dbReference type="ChEBI" id="CHEBI:597326"/>
    </cofactor>
    <text evidence="4">Binds 1 pyridoxal phosphate per subunit.</text>
</comment>
<dbReference type="UniPathway" id="UPA00068">
    <property type="reaction ID" value="UER00109"/>
</dbReference>
<dbReference type="PIRSF" id="PIRSF000521">
    <property type="entry name" value="Transaminase_4ab_Lys_Orn"/>
    <property type="match status" value="1"/>
</dbReference>
<gene>
    <name evidence="4" type="primary">argD</name>
    <name evidence="5" type="ORF">GQE98_04990</name>
</gene>
<dbReference type="InterPro" id="IPR005814">
    <property type="entry name" value="Aminotrans_3"/>
</dbReference>
<comment type="subunit">
    <text evidence="4">Homodimer.</text>
</comment>
<dbReference type="FunFam" id="3.40.640.10:FF:000004">
    <property type="entry name" value="Acetylornithine aminotransferase"/>
    <property type="match status" value="1"/>
</dbReference>
<keyword evidence="4" id="KW-0028">Amino-acid biosynthesis</keyword>
<feature type="modified residue" description="N6-(pyridoxal phosphate)lysine" evidence="4">
    <location>
        <position position="243"/>
    </location>
</feature>
<dbReference type="GO" id="GO:0030170">
    <property type="term" value="F:pyridoxal phosphate binding"/>
    <property type="evidence" value="ECO:0007669"/>
    <property type="project" value="InterPro"/>
</dbReference>
<evidence type="ECO:0000313" key="5">
    <source>
        <dbReference type="EMBL" id="MZR29989.1"/>
    </source>
</evidence>
<dbReference type="InterPro" id="IPR050103">
    <property type="entry name" value="Class-III_PLP-dep_AT"/>
</dbReference>
<sequence>MIPALLSNYAPADLSFEKGEGMYLYANDGRRYLDFAAGIAVSGLGHAHPKLVEALTNQASKVWHVSNLFRIPGQEELAEKLVKATFADAVYFCNSGAEANECGIKMVRKYFSTNGHPEKYRIIAFENSFHGRTLATIAAAGQEKLLDGFGPAVEGFDHVSVGDIEKVKAAITDETAAVLIEPVLGEGGIQVVEPEFMRALRNLCDEHGLLLMLDEIQTGMGRTGKLFAYEHAGITPDILTSAKALGGGFPVGACLAVEKVAKAMTVGSHGSTYGGNPLAMAVAGAVVDVITEDGFLDHVAKMGNHLKQGLSGVVDRHPDILEEIRGIGLHLGLKCKVENTQVSNKLLELGVLTAKGGDNVVRLLPPLIIEDTQISEFISLLDEACTELENG</sequence>
<keyword evidence="1 4" id="KW-0032">Aminotransferase</keyword>
<evidence type="ECO:0000256" key="1">
    <source>
        <dbReference type="ARBA" id="ARBA00022576"/>
    </source>
</evidence>
<dbReference type="InterPro" id="IPR015422">
    <property type="entry name" value="PyrdxlP-dep_Trfase_small"/>
</dbReference>
<dbReference type="InterPro" id="IPR015424">
    <property type="entry name" value="PyrdxlP-dep_Trfase"/>
</dbReference>
<organism evidence="5 6">
    <name type="scientific">Sneathiella litorea</name>
    <dbReference type="NCBI Taxonomy" id="2606216"/>
    <lineage>
        <taxon>Bacteria</taxon>
        <taxon>Pseudomonadati</taxon>
        <taxon>Pseudomonadota</taxon>
        <taxon>Alphaproteobacteria</taxon>
        <taxon>Sneathiellales</taxon>
        <taxon>Sneathiellaceae</taxon>
        <taxon>Sneathiella</taxon>
    </lineage>
</organism>
<comment type="pathway">
    <text evidence="4">Amino-acid biosynthesis; L-arginine biosynthesis; N(2)-acetyl-L-ornithine from L-glutamate: step 4/4.</text>
</comment>
<evidence type="ECO:0000256" key="2">
    <source>
        <dbReference type="ARBA" id="ARBA00022679"/>
    </source>
</evidence>
<feature type="binding site" evidence="4">
    <location>
        <begin position="214"/>
        <end position="217"/>
    </location>
    <ligand>
        <name>pyridoxal 5'-phosphate</name>
        <dbReference type="ChEBI" id="CHEBI:597326"/>
    </ligand>
</feature>
<dbReference type="Gene3D" id="3.40.640.10">
    <property type="entry name" value="Type I PLP-dependent aspartate aminotransferase-like (Major domain)"/>
    <property type="match status" value="1"/>
</dbReference>
<name>A0A6L8W5J3_9PROT</name>
<dbReference type="HAMAP" id="MF_01107">
    <property type="entry name" value="ArgD_aminotrans_3"/>
    <property type="match status" value="1"/>
</dbReference>
<dbReference type="InterPro" id="IPR049704">
    <property type="entry name" value="Aminotrans_3_PPA_site"/>
</dbReference>
<feature type="binding site" evidence="4">
    <location>
        <position position="129"/>
    </location>
    <ligand>
        <name>pyridoxal 5'-phosphate</name>
        <dbReference type="ChEBI" id="CHEBI:597326"/>
    </ligand>
</feature>
<dbReference type="RefSeq" id="WP_161314529.1">
    <property type="nucleotide sequence ID" value="NZ_WTUW01000001.1"/>
</dbReference>
<proteinExistence type="inferred from homology"/>
<dbReference type="PANTHER" id="PTHR11986">
    <property type="entry name" value="AMINOTRANSFERASE CLASS III"/>
    <property type="match status" value="1"/>
</dbReference>
<dbReference type="EC" id="2.6.1.11" evidence="4"/>
<dbReference type="AlphaFoldDB" id="A0A6L8W5J3"/>
<dbReference type="EMBL" id="WTUW01000001">
    <property type="protein sequence ID" value="MZR29989.1"/>
    <property type="molecule type" value="Genomic_DNA"/>
</dbReference>
<dbReference type="SUPFAM" id="SSF53383">
    <property type="entry name" value="PLP-dependent transferases"/>
    <property type="match status" value="1"/>
</dbReference>
<comment type="caution">
    <text evidence="5">The sequence shown here is derived from an EMBL/GenBank/DDBJ whole genome shotgun (WGS) entry which is preliminary data.</text>
</comment>
<dbReference type="NCBIfam" id="NF002325">
    <property type="entry name" value="PRK01278.1"/>
    <property type="match status" value="1"/>
</dbReference>
<protein>
    <recommendedName>
        <fullName evidence="4">Acetylornithine aminotransferase</fullName>
        <shortName evidence="4">ACOAT</shortName>
        <ecNumber evidence="4">2.6.1.11</ecNumber>
    </recommendedName>
</protein>
<dbReference type="Gene3D" id="3.90.1150.10">
    <property type="entry name" value="Aspartate Aminotransferase, domain 1"/>
    <property type="match status" value="1"/>
</dbReference>
<feature type="binding site" evidence="4">
    <location>
        <position position="271"/>
    </location>
    <ligand>
        <name>N(2)-acetyl-L-ornithine</name>
        <dbReference type="ChEBI" id="CHEBI:57805"/>
    </ligand>
</feature>
<dbReference type="GO" id="GO:0042802">
    <property type="term" value="F:identical protein binding"/>
    <property type="evidence" value="ECO:0007669"/>
    <property type="project" value="TreeGrafter"/>
</dbReference>
<evidence type="ECO:0000256" key="4">
    <source>
        <dbReference type="HAMAP-Rule" id="MF_01107"/>
    </source>
</evidence>
<dbReference type="CDD" id="cd00610">
    <property type="entry name" value="OAT_like"/>
    <property type="match status" value="1"/>
</dbReference>
<reference evidence="5 6" key="1">
    <citation type="submission" date="2019-12" db="EMBL/GenBank/DDBJ databases">
        <title>Snethiella sp. nov. sp. isolated from sea sand.</title>
        <authorList>
            <person name="Kim J."/>
            <person name="Jeong S.E."/>
            <person name="Jung H.S."/>
            <person name="Jeon C.O."/>
        </authorList>
    </citation>
    <scope>NUCLEOTIDE SEQUENCE [LARGE SCALE GENOMIC DNA]</scope>
    <source>
        <strain evidence="5 6">DP05</strain>
    </source>
</reference>
<dbReference type="GO" id="GO:0006526">
    <property type="term" value="P:L-arginine biosynthetic process"/>
    <property type="evidence" value="ECO:0007669"/>
    <property type="project" value="UniProtKB-UniRule"/>
</dbReference>
<dbReference type="GO" id="GO:0005737">
    <property type="term" value="C:cytoplasm"/>
    <property type="evidence" value="ECO:0007669"/>
    <property type="project" value="UniProtKB-SubCell"/>
</dbReference>
<feature type="binding site" evidence="4">
    <location>
        <position position="272"/>
    </location>
    <ligand>
        <name>pyridoxal 5'-phosphate</name>
        <dbReference type="ChEBI" id="CHEBI:597326"/>
    </ligand>
</feature>
<dbReference type="Pfam" id="PF00202">
    <property type="entry name" value="Aminotran_3"/>
    <property type="match status" value="1"/>
</dbReference>
<feature type="binding site" evidence="4">
    <location>
        <position position="132"/>
    </location>
    <ligand>
        <name>N(2)-acetyl-L-ornithine</name>
        <dbReference type="ChEBI" id="CHEBI:57805"/>
    </ligand>
</feature>
<comment type="miscellaneous">
    <text evidence="4">May also have succinyldiaminopimelate aminotransferase activity, thus carrying out the corresponding step in lysine biosynthesis.</text>
</comment>
<keyword evidence="6" id="KW-1185">Reference proteome</keyword>
<evidence type="ECO:0000313" key="6">
    <source>
        <dbReference type="Proteomes" id="UP000476030"/>
    </source>
</evidence>
<dbReference type="InterPro" id="IPR015421">
    <property type="entry name" value="PyrdxlP-dep_Trfase_major"/>
</dbReference>
<dbReference type="InterPro" id="IPR004636">
    <property type="entry name" value="AcOrn/SuccOrn_fam"/>
</dbReference>
<evidence type="ECO:0000256" key="3">
    <source>
        <dbReference type="ARBA" id="ARBA00022898"/>
    </source>
</evidence>
<keyword evidence="3 4" id="KW-0663">Pyridoxal phosphate</keyword>
<dbReference type="PROSITE" id="PS00600">
    <property type="entry name" value="AA_TRANSFER_CLASS_3"/>
    <property type="match status" value="1"/>
</dbReference>
<keyword evidence="4" id="KW-0055">Arginine biosynthesis</keyword>
<dbReference type="NCBIfam" id="TIGR00707">
    <property type="entry name" value="argD"/>
    <property type="match status" value="1"/>
</dbReference>
<keyword evidence="2 4" id="KW-0808">Transferase</keyword>
<comment type="catalytic activity">
    <reaction evidence="4">
        <text>N(2)-acetyl-L-ornithine + 2-oxoglutarate = N-acetyl-L-glutamate 5-semialdehyde + L-glutamate</text>
        <dbReference type="Rhea" id="RHEA:18049"/>
        <dbReference type="ChEBI" id="CHEBI:16810"/>
        <dbReference type="ChEBI" id="CHEBI:29123"/>
        <dbReference type="ChEBI" id="CHEBI:29985"/>
        <dbReference type="ChEBI" id="CHEBI:57805"/>
        <dbReference type="EC" id="2.6.1.11"/>
    </reaction>
</comment>
<dbReference type="GO" id="GO:0003992">
    <property type="term" value="F:N2-acetyl-L-ornithine:2-oxoglutarate 5-aminotransferase activity"/>
    <property type="evidence" value="ECO:0007669"/>
    <property type="project" value="UniProtKB-UniRule"/>
</dbReference>
<dbReference type="Proteomes" id="UP000476030">
    <property type="component" value="Unassembled WGS sequence"/>
</dbReference>
<comment type="subcellular location">
    <subcellularLocation>
        <location evidence="4">Cytoplasm</location>
    </subcellularLocation>
</comment>
<feature type="binding site" evidence="4">
    <location>
        <begin position="96"/>
        <end position="97"/>
    </location>
    <ligand>
        <name>pyridoxal 5'-phosphate</name>
        <dbReference type="ChEBI" id="CHEBI:597326"/>
    </ligand>
</feature>
<comment type="similarity">
    <text evidence="4">Belongs to the class-III pyridoxal-phosphate-dependent aminotransferase family. ArgD subfamily.</text>
</comment>
<accession>A0A6L8W5J3</accession>
<keyword evidence="4" id="KW-0963">Cytoplasm</keyword>